<accession>A0A0C1E8I8</accession>
<dbReference type="PATRIC" id="fig|83552.4.peg.1371"/>
<comment type="caution">
    <text evidence="2">The sequence shown here is derived from an EMBL/GenBank/DDBJ whole genome shotgun (WGS) entry which is preliminary data.</text>
</comment>
<dbReference type="EMBL" id="JSAM01000075">
    <property type="protein sequence ID" value="KIA77507.1"/>
    <property type="molecule type" value="Genomic_DNA"/>
</dbReference>
<reference evidence="2 3" key="1">
    <citation type="journal article" date="2014" name="Mol. Biol. Evol.">
        <title>Massive expansion of Ubiquitination-related gene families within the Chlamydiae.</title>
        <authorList>
            <person name="Domman D."/>
            <person name="Collingro A."/>
            <person name="Lagkouvardos I."/>
            <person name="Gehre L."/>
            <person name="Weinmaier T."/>
            <person name="Rattei T."/>
            <person name="Subtil A."/>
            <person name="Horn M."/>
        </authorList>
    </citation>
    <scope>NUCLEOTIDE SEQUENCE [LARGE SCALE GENOMIC DNA]</scope>
    <source>
        <strain evidence="2 3">OEW1</strain>
    </source>
</reference>
<evidence type="ECO:0000256" key="1">
    <source>
        <dbReference type="SAM" id="MobiDB-lite"/>
    </source>
</evidence>
<evidence type="ECO:0000313" key="3">
    <source>
        <dbReference type="Proteomes" id="UP000031307"/>
    </source>
</evidence>
<dbReference type="RefSeq" id="WP_036745853.1">
    <property type="nucleotide sequence ID" value="NZ_BAWW01000008.1"/>
</dbReference>
<feature type="compositionally biased region" description="Basic and acidic residues" evidence="1">
    <location>
        <begin position="328"/>
        <end position="341"/>
    </location>
</feature>
<feature type="compositionally biased region" description="Acidic residues" evidence="1">
    <location>
        <begin position="363"/>
        <end position="375"/>
    </location>
</feature>
<evidence type="ECO:0000313" key="2">
    <source>
        <dbReference type="EMBL" id="KIA77507.1"/>
    </source>
</evidence>
<name>A0A0C1E8I8_9BACT</name>
<gene>
    <name evidence="2" type="ORF">DB43_GF00490</name>
</gene>
<organism evidence="2 3">
    <name type="scientific">Parachlamydia acanthamoebae</name>
    <dbReference type="NCBI Taxonomy" id="83552"/>
    <lineage>
        <taxon>Bacteria</taxon>
        <taxon>Pseudomonadati</taxon>
        <taxon>Chlamydiota</taxon>
        <taxon>Chlamydiia</taxon>
        <taxon>Parachlamydiales</taxon>
        <taxon>Parachlamydiaceae</taxon>
        <taxon>Parachlamydia</taxon>
    </lineage>
</organism>
<evidence type="ECO:0008006" key="4">
    <source>
        <dbReference type="Google" id="ProtNLM"/>
    </source>
</evidence>
<proteinExistence type="predicted"/>
<dbReference type="AlphaFoldDB" id="A0A0C1E8I8"/>
<sequence>MNLNNINNFKPHLFDLPPSCLMNVFGNLTHSNKQIASLACKQFHFYSVISDISLKYMKEEKKFKSEVATTINKSLFFFKIGLESFRNYSEQDSLQNGLDFNLSACLDVKKQDLDTVANFLKLGAIVDFENLCKAVQKGDEKLVALLLSSIRFNDLKDHGGLIFKWQLDNDKTLEIVHTDSIFNNIKSYCVTPEIAGMVFRKFEAALNETFDDDCSDTELDTDSDCVEVYCEEDPNTTQWDPDITTLDSKDDEEWEDFLLLEDLLNTTTQDLNETLQDFDVTKLDETYRDWDFDITALDDETLLRSFLIPEDPLNTTIQDDLNSTLLDPTDRHDEYKSEHSTSESPDEMDIDLDISFISKEGDSEYDTEDDADFPDFDNPLNTSF</sequence>
<feature type="region of interest" description="Disordered" evidence="1">
    <location>
        <begin position="319"/>
        <end position="384"/>
    </location>
</feature>
<dbReference type="Proteomes" id="UP000031307">
    <property type="component" value="Unassembled WGS sequence"/>
</dbReference>
<protein>
    <recommendedName>
        <fullName evidence="4">F-box domain-containing protein</fullName>
    </recommendedName>
</protein>